<dbReference type="AlphaFoldDB" id="A0A8H9IYN9"/>
<name>A0A8H9IYN9_9PSEU</name>
<evidence type="ECO:0000313" key="1">
    <source>
        <dbReference type="EMBL" id="GHF79244.1"/>
    </source>
</evidence>
<proteinExistence type="predicted"/>
<dbReference type="RefSeq" id="WP_229881370.1">
    <property type="nucleotide sequence ID" value="NZ_BNAV01000013.1"/>
</dbReference>
<evidence type="ECO:0000313" key="2">
    <source>
        <dbReference type="Proteomes" id="UP000658656"/>
    </source>
</evidence>
<reference evidence="1" key="2">
    <citation type="submission" date="2020-09" db="EMBL/GenBank/DDBJ databases">
        <authorList>
            <person name="Sun Q."/>
            <person name="Zhou Y."/>
        </authorList>
    </citation>
    <scope>NUCLEOTIDE SEQUENCE</scope>
    <source>
        <strain evidence="1">CGMCC 4.7679</strain>
    </source>
</reference>
<accession>A0A8H9IYN9</accession>
<reference evidence="1" key="1">
    <citation type="journal article" date="2014" name="Int. J. Syst. Evol. Microbiol.">
        <title>Complete genome sequence of Corynebacterium casei LMG S-19264T (=DSM 44701T), isolated from a smear-ripened cheese.</title>
        <authorList>
            <consortium name="US DOE Joint Genome Institute (JGI-PGF)"/>
            <person name="Walter F."/>
            <person name="Albersmeier A."/>
            <person name="Kalinowski J."/>
            <person name="Ruckert C."/>
        </authorList>
    </citation>
    <scope>NUCLEOTIDE SEQUENCE</scope>
    <source>
        <strain evidence="1">CGMCC 4.7679</strain>
    </source>
</reference>
<sequence length="135" mass="14573">MSDGQDAAQPTMAADRMLSGTELKQLAVTGSFAVDEGTGDRMIQALQDIVDTLEARWAALQQFEQAPPLSNTATSRWASHVMLKTATDDDGLLTQLRQAKEELPTYIEAIKLAKTNYRSQDSASGTALTRISAQG</sequence>
<comment type="caution">
    <text evidence="1">The sequence shown here is derived from an EMBL/GenBank/DDBJ whole genome shotgun (WGS) entry which is preliminary data.</text>
</comment>
<dbReference type="Proteomes" id="UP000658656">
    <property type="component" value="Unassembled WGS sequence"/>
</dbReference>
<keyword evidence="2" id="KW-1185">Reference proteome</keyword>
<dbReference type="EMBL" id="BNAV01000013">
    <property type="protein sequence ID" value="GHF79244.1"/>
    <property type="molecule type" value="Genomic_DNA"/>
</dbReference>
<gene>
    <name evidence="1" type="ORF">GCM10017566_61770</name>
</gene>
<protein>
    <submittedName>
        <fullName evidence="1">Uncharacterized protein</fullName>
    </submittedName>
</protein>
<organism evidence="1 2">
    <name type="scientific">Amycolatopsis bartoniae</name>
    <dbReference type="NCBI Taxonomy" id="941986"/>
    <lineage>
        <taxon>Bacteria</taxon>
        <taxon>Bacillati</taxon>
        <taxon>Actinomycetota</taxon>
        <taxon>Actinomycetes</taxon>
        <taxon>Pseudonocardiales</taxon>
        <taxon>Pseudonocardiaceae</taxon>
        <taxon>Amycolatopsis</taxon>
    </lineage>
</organism>